<dbReference type="Proteomes" id="UP000008335">
    <property type="component" value="Unassembled WGS sequence"/>
</dbReference>
<reference evidence="1" key="2">
    <citation type="submission" date="2005-07" db="EMBL/GenBank/DDBJ databases">
        <title>Annotation of the Saccharomyces cerevisiae RM11-1a Genome.</title>
        <authorList>
            <consortium name="The Broad Institute Genome Sequencing Platform"/>
            <person name="Birren B."/>
            <person name="Lander E."/>
            <person name="Galagan J."/>
            <person name="Nusbaum C."/>
            <person name="Devon K."/>
            <person name="Cuomo C."/>
            <person name="Jaffe D."/>
            <person name="Butler J."/>
            <person name="Alvarez P."/>
            <person name="Gnerre S."/>
            <person name="Grabherr M."/>
            <person name="Kleber M."/>
            <person name="Mauceli E."/>
            <person name="Brockman W."/>
            <person name="MacCallum I.A."/>
            <person name="Rounsley S."/>
            <person name="Young S."/>
            <person name="LaButti K."/>
            <person name="Pushparaj V."/>
            <person name="DeCaprio D."/>
            <person name="Crawford M."/>
            <person name="Koehrsen M."/>
            <person name="Engels R."/>
            <person name="Montgomery P."/>
            <person name="Pearson M."/>
            <person name="Howarth C."/>
            <person name="Larson L."/>
            <person name="Luoma S."/>
            <person name="White J."/>
            <person name="O'Leary S."/>
            <person name="Kodira C."/>
            <person name="Zeng Q."/>
            <person name="Yandava C."/>
            <person name="Alvarado L."/>
            <person name="Pratt S."/>
            <person name="Kruglyak L."/>
        </authorList>
    </citation>
    <scope>NUCLEOTIDE SEQUENCE</scope>
    <source>
        <strain evidence="1">RM11-1a</strain>
    </source>
</reference>
<organism evidence="1 2">
    <name type="scientific">Saccharomyces cerevisiae (strain RM11-1a)</name>
    <name type="common">Baker's yeast</name>
    <dbReference type="NCBI Taxonomy" id="285006"/>
    <lineage>
        <taxon>Eukaryota</taxon>
        <taxon>Fungi</taxon>
        <taxon>Dikarya</taxon>
        <taxon>Ascomycota</taxon>
        <taxon>Saccharomycotina</taxon>
        <taxon>Saccharomycetes</taxon>
        <taxon>Saccharomycetales</taxon>
        <taxon>Saccharomycetaceae</taxon>
        <taxon>Saccharomyces</taxon>
    </lineage>
</organism>
<evidence type="ECO:0000313" key="1">
    <source>
        <dbReference type="EMBL" id="EDV09903.1"/>
    </source>
</evidence>
<dbReference type="EMBL" id="CH408058">
    <property type="protein sequence ID" value="EDV09903.1"/>
    <property type="molecule type" value="Genomic_DNA"/>
</dbReference>
<evidence type="ECO:0000313" key="2">
    <source>
        <dbReference type="Proteomes" id="UP000008335"/>
    </source>
</evidence>
<reference evidence="1" key="1">
    <citation type="submission" date="2005-03" db="EMBL/GenBank/DDBJ databases">
        <authorList>
            <person name="Giovannoni S.J."/>
            <person name="Cho J.-C."/>
            <person name="Ferriera S."/>
            <person name="Johnson J."/>
            <person name="Kravitz S."/>
            <person name="Halpern A."/>
            <person name="Remington K."/>
            <person name="Beeson K."/>
            <person name="Tran B."/>
            <person name="Rogers Y.-H."/>
            <person name="Friedman R."/>
            <person name="Venter J.C."/>
        </authorList>
    </citation>
    <scope>NUCLEOTIDE SEQUENCE</scope>
    <source>
        <strain evidence="1">RM11-1a</strain>
    </source>
</reference>
<accession>B3LUS2</accession>
<sequence length="111" mass="12860">MSKTDVKKSREASGILTLQVNLRERRNFLNLMQNKLFSWKIRFSAIKGKCSQKSKYFRRSRSEDCYVEADLKILSRTRRSRKLPGTVPDFLGKQLIGISSSVVSRVSRSCR</sequence>
<dbReference type="AlphaFoldDB" id="B3LUS2"/>
<keyword evidence="2" id="KW-1185">Reference proteome</keyword>
<dbReference type="HOGENOM" id="CLU_2160369_0_0_1"/>
<protein>
    <submittedName>
        <fullName evidence="1">Uncharacterized protein</fullName>
    </submittedName>
</protein>
<proteinExistence type="predicted"/>
<gene>
    <name evidence="1" type="ORF">SCRG_05611</name>
</gene>
<name>B3LUS2_YEAS1</name>